<keyword evidence="2" id="KW-1185">Reference proteome</keyword>
<dbReference type="Proteomes" id="UP001218704">
    <property type="component" value="Segment"/>
</dbReference>
<sequence>MRGNFSVEKSPSVKNCPVPKNLSSSQFYRL</sequence>
<proteinExistence type="predicted"/>
<gene>
    <name evidence="1" type="ORF">vBPaerPsIn_98c</name>
</gene>
<dbReference type="EMBL" id="OM870970">
    <property type="protein sequence ID" value="UOL48126.1"/>
    <property type="molecule type" value="Genomic_DNA"/>
</dbReference>
<protein>
    <submittedName>
        <fullName evidence="1">Uncharacterized protein</fullName>
    </submittedName>
</protein>
<reference evidence="1 2" key="1">
    <citation type="submission" date="2022-02" db="EMBL/GenBank/DDBJ databases">
        <authorList>
            <person name="Akremi I."/>
            <person name="Wagemans J."/>
        </authorList>
    </citation>
    <scope>NUCLEOTIDE SEQUENCE [LARGE SCALE GENOMIC DNA]</scope>
</reference>
<accession>A0AAE9KFC6</accession>
<organism evidence="1 2">
    <name type="scientific">Pseudomonas phage vB_Paer_PsIn</name>
    <dbReference type="NCBI Taxonomy" id="2924907"/>
    <lineage>
        <taxon>Viruses</taxon>
        <taxon>Duplodnaviria</taxon>
        <taxon>Heunggongvirae</taxon>
        <taxon>Uroviricota</taxon>
        <taxon>Caudoviricetes</taxon>
        <taxon>Vandenendeviridae</taxon>
        <taxon>Skurskavirinae</taxon>
        <taxon>Pakpunavirus</taxon>
        <taxon>Pakpunavirus PsIn</taxon>
    </lineage>
</organism>
<name>A0AAE9KFC6_9CAUD</name>
<evidence type="ECO:0000313" key="1">
    <source>
        <dbReference type="EMBL" id="UOL48126.1"/>
    </source>
</evidence>
<evidence type="ECO:0000313" key="2">
    <source>
        <dbReference type="Proteomes" id="UP001218704"/>
    </source>
</evidence>